<evidence type="ECO:0000256" key="1">
    <source>
        <dbReference type="SAM" id="MobiDB-lite"/>
    </source>
</evidence>
<evidence type="ECO:0000313" key="2">
    <source>
        <dbReference type="EMBL" id="RDX45960.1"/>
    </source>
</evidence>
<dbReference type="EMBL" id="KZ857432">
    <property type="protein sequence ID" value="RDX45960.1"/>
    <property type="molecule type" value="Genomic_DNA"/>
</dbReference>
<sequence>MVRLLEMLRDRRDVLSRKVYERPVRRGLREMQPLVSTHPDNISRFADPPSKEEYPIAEDADEGTIDSAT</sequence>
<feature type="compositionally biased region" description="Acidic residues" evidence="1">
    <location>
        <begin position="55"/>
        <end position="69"/>
    </location>
</feature>
<reference evidence="2 3" key="1">
    <citation type="journal article" date="2018" name="Biotechnol. Biofuels">
        <title>Integrative visual omics of the white-rot fungus Polyporus brumalis exposes the biotechnological potential of its oxidative enzymes for delignifying raw plant biomass.</title>
        <authorList>
            <person name="Miyauchi S."/>
            <person name="Rancon A."/>
            <person name="Drula E."/>
            <person name="Hage H."/>
            <person name="Chaduli D."/>
            <person name="Favel A."/>
            <person name="Grisel S."/>
            <person name="Henrissat B."/>
            <person name="Herpoel-Gimbert I."/>
            <person name="Ruiz-Duenas F.J."/>
            <person name="Chevret D."/>
            <person name="Hainaut M."/>
            <person name="Lin J."/>
            <person name="Wang M."/>
            <person name="Pangilinan J."/>
            <person name="Lipzen A."/>
            <person name="Lesage-Meessen L."/>
            <person name="Navarro D."/>
            <person name="Riley R."/>
            <person name="Grigoriev I.V."/>
            <person name="Zhou S."/>
            <person name="Raouche S."/>
            <person name="Rosso M.N."/>
        </authorList>
    </citation>
    <scope>NUCLEOTIDE SEQUENCE [LARGE SCALE GENOMIC DNA]</scope>
    <source>
        <strain evidence="2 3">BRFM 1820</strain>
    </source>
</reference>
<accession>A0A371D087</accession>
<name>A0A371D087_9APHY</name>
<dbReference type="AlphaFoldDB" id="A0A371D087"/>
<feature type="region of interest" description="Disordered" evidence="1">
    <location>
        <begin position="31"/>
        <end position="69"/>
    </location>
</feature>
<keyword evidence="3" id="KW-1185">Reference proteome</keyword>
<organism evidence="2 3">
    <name type="scientific">Lentinus brumalis</name>
    <dbReference type="NCBI Taxonomy" id="2498619"/>
    <lineage>
        <taxon>Eukaryota</taxon>
        <taxon>Fungi</taxon>
        <taxon>Dikarya</taxon>
        <taxon>Basidiomycota</taxon>
        <taxon>Agaricomycotina</taxon>
        <taxon>Agaricomycetes</taxon>
        <taxon>Polyporales</taxon>
        <taxon>Polyporaceae</taxon>
        <taxon>Lentinus</taxon>
    </lineage>
</organism>
<dbReference type="Proteomes" id="UP000256964">
    <property type="component" value="Unassembled WGS sequence"/>
</dbReference>
<gene>
    <name evidence="2" type="ORF">OH76DRAFT_917509</name>
</gene>
<protein>
    <submittedName>
        <fullName evidence="2">Uncharacterized protein</fullName>
    </submittedName>
</protein>
<proteinExistence type="predicted"/>
<evidence type="ECO:0000313" key="3">
    <source>
        <dbReference type="Proteomes" id="UP000256964"/>
    </source>
</evidence>